<feature type="domain" description="Protein kinase" evidence="23">
    <location>
        <begin position="513"/>
        <end position="799"/>
    </location>
</feature>
<dbReference type="EMBL" id="JAWDGP010007596">
    <property type="protein sequence ID" value="KAK3711766.1"/>
    <property type="molecule type" value="Genomic_DNA"/>
</dbReference>
<keyword evidence="10 20" id="KW-0067">ATP-binding</keyword>
<keyword evidence="4" id="KW-0808">Transferase</keyword>
<feature type="compositionally biased region" description="Polar residues" evidence="21">
    <location>
        <begin position="479"/>
        <end position="496"/>
    </location>
</feature>
<dbReference type="Pfam" id="PF22540">
    <property type="entry name" value="RET_CRD"/>
    <property type="match status" value="1"/>
</dbReference>
<comment type="catalytic activity">
    <reaction evidence="18">
        <text>L-tyrosyl-[protein] + ATP = O-phospho-L-tyrosyl-[protein] + ADP + H(+)</text>
        <dbReference type="Rhea" id="RHEA:10596"/>
        <dbReference type="Rhea" id="RHEA-COMP:10136"/>
        <dbReference type="Rhea" id="RHEA-COMP:20101"/>
        <dbReference type="ChEBI" id="CHEBI:15378"/>
        <dbReference type="ChEBI" id="CHEBI:30616"/>
        <dbReference type="ChEBI" id="CHEBI:46858"/>
        <dbReference type="ChEBI" id="CHEBI:61978"/>
        <dbReference type="ChEBI" id="CHEBI:456216"/>
        <dbReference type="EC" id="2.7.10.1"/>
    </reaction>
</comment>
<dbReference type="AlphaFoldDB" id="A0AAE1CMG8"/>
<dbReference type="EC" id="2.7.10.1" evidence="2"/>
<keyword evidence="14" id="KW-1015">Disulfide bond</keyword>
<evidence type="ECO:0000256" key="20">
    <source>
        <dbReference type="PROSITE-ProRule" id="PRU10141"/>
    </source>
</evidence>
<dbReference type="PANTHER" id="PTHR24416">
    <property type="entry name" value="TYROSINE-PROTEIN KINASE RECEPTOR"/>
    <property type="match status" value="1"/>
</dbReference>
<keyword evidence="9" id="KW-0418">Kinase</keyword>
<accession>A0AAE1CMG8</accession>
<evidence type="ECO:0000256" key="21">
    <source>
        <dbReference type="SAM" id="MobiDB-lite"/>
    </source>
</evidence>
<dbReference type="PRINTS" id="PR00109">
    <property type="entry name" value="TYRKINASE"/>
</dbReference>
<dbReference type="GO" id="GO:0043235">
    <property type="term" value="C:receptor complex"/>
    <property type="evidence" value="ECO:0007669"/>
    <property type="project" value="TreeGrafter"/>
</dbReference>
<comment type="function">
    <text evidence="19">Receptor for basic fibroblast growth factor.</text>
</comment>
<evidence type="ECO:0000256" key="8">
    <source>
        <dbReference type="ARBA" id="ARBA00022741"/>
    </source>
</evidence>
<dbReference type="InterPro" id="IPR011009">
    <property type="entry name" value="Kinase-like_dom_sf"/>
</dbReference>
<dbReference type="Gene3D" id="3.30.200.20">
    <property type="entry name" value="Phosphorylase Kinase, domain 1"/>
    <property type="match status" value="1"/>
</dbReference>
<evidence type="ECO:0000256" key="14">
    <source>
        <dbReference type="ARBA" id="ARBA00023157"/>
    </source>
</evidence>
<protein>
    <recommendedName>
        <fullName evidence="2">receptor protein-tyrosine kinase</fullName>
        <ecNumber evidence="2">2.7.10.1</ecNumber>
    </recommendedName>
</protein>
<evidence type="ECO:0000256" key="5">
    <source>
        <dbReference type="ARBA" id="ARBA00022692"/>
    </source>
</evidence>
<dbReference type="Proteomes" id="UP001283361">
    <property type="component" value="Unassembled WGS sequence"/>
</dbReference>
<keyword evidence="17" id="KW-0393">Immunoglobulin domain</keyword>
<keyword evidence="25" id="KW-1185">Reference proteome</keyword>
<evidence type="ECO:0000256" key="6">
    <source>
        <dbReference type="ARBA" id="ARBA00022729"/>
    </source>
</evidence>
<feature type="transmembrane region" description="Helical" evidence="22">
    <location>
        <begin position="407"/>
        <end position="429"/>
    </location>
</feature>
<dbReference type="SMART" id="SM00219">
    <property type="entry name" value="TyrKc"/>
    <property type="match status" value="1"/>
</dbReference>
<evidence type="ECO:0000256" key="18">
    <source>
        <dbReference type="ARBA" id="ARBA00051243"/>
    </source>
</evidence>
<feature type="region of interest" description="Disordered" evidence="21">
    <location>
        <begin position="891"/>
        <end position="973"/>
    </location>
</feature>
<evidence type="ECO:0000259" key="23">
    <source>
        <dbReference type="PROSITE" id="PS50011"/>
    </source>
</evidence>
<dbReference type="InterPro" id="IPR055162">
    <property type="entry name" value="RET_CRD"/>
</dbReference>
<keyword evidence="13" id="KW-0829">Tyrosine-protein kinase</keyword>
<gene>
    <name evidence="24" type="ORF">RRG08_036972</name>
</gene>
<evidence type="ECO:0000256" key="12">
    <source>
        <dbReference type="ARBA" id="ARBA00023136"/>
    </source>
</evidence>
<dbReference type="GO" id="GO:0004714">
    <property type="term" value="F:transmembrane receptor protein tyrosine kinase activity"/>
    <property type="evidence" value="ECO:0007669"/>
    <property type="project" value="UniProtKB-EC"/>
</dbReference>
<evidence type="ECO:0000256" key="9">
    <source>
        <dbReference type="ARBA" id="ARBA00022777"/>
    </source>
</evidence>
<dbReference type="InterPro" id="IPR000719">
    <property type="entry name" value="Prot_kinase_dom"/>
</dbReference>
<keyword evidence="16" id="KW-0325">Glycoprotein</keyword>
<feature type="region of interest" description="Disordered" evidence="21">
    <location>
        <begin position="1"/>
        <end position="22"/>
    </location>
</feature>
<dbReference type="FunFam" id="1.10.510.10:FF:000190">
    <property type="entry name" value="Proto-oncogene tyrosine-protein kinase receptor Ret"/>
    <property type="match status" value="1"/>
</dbReference>
<reference evidence="24" key="1">
    <citation type="journal article" date="2023" name="G3 (Bethesda)">
        <title>A reference genome for the long-term kleptoplast-retaining sea slug Elysia crispata morphotype clarki.</title>
        <authorList>
            <person name="Eastman K.E."/>
            <person name="Pendleton A.L."/>
            <person name="Shaikh M.A."/>
            <person name="Suttiyut T."/>
            <person name="Ogas R."/>
            <person name="Tomko P."/>
            <person name="Gavelis G."/>
            <person name="Widhalm J.R."/>
            <person name="Wisecaver J.H."/>
        </authorList>
    </citation>
    <scope>NUCLEOTIDE SEQUENCE</scope>
    <source>
        <strain evidence="24">ECLA1</strain>
    </source>
</reference>
<dbReference type="GO" id="GO:0005886">
    <property type="term" value="C:plasma membrane"/>
    <property type="evidence" value="ECO:0007669"/>
    <property type="project" value="TreeGrafter"/>
</dbReference>
<evidence type="ECO:0000256" key="11">
    <source>
        <dbReference type="ARBA" id="ARBA00022989"/>
    </source>
</evidence>
<keyword evidence="15" id="KW-0675">Receptor</keyword>
<evidence type="ECO:0000256" key="15">
    <source>
        <dbReference type="ARBA" id="ARBA00023170"/>
    </source>
</evidence>
<dbReference type="InterPro" id="IPR017441">
    <property type="entry name" value="Protein_kinase_ATP_BS"/>
</dbReference>
<evidence type="ECO:0000256" key="17">
    <source>
        <dbReference type="ARBA" id="ARBA00023319"/>
    </source>
</evidence>
<keyword evidence="8 20" id="KW-0547">Nucleotide-binding</keyword>
<keyword evidence="7" id="KW-0677">Repeat</keyword>
<dbReference type="FunFam" id="3.30.200.20:FF:000593">
    <property type="entry name" value="Predicted protein"/>
    <property type="match status" value="1"/>
</dbReference>
<dbReference type="SUPFAM" id="SSF56112">
    <property type="entry name" value="Protein kinase-like (PK-like)"/>
    <property type="match status" value="1"/>
</dbReference>
<evidence type="ECO:0000256" key="13">
    <source>
        <dbReference type="ARBA" id="ARBA00023137"/>
    </source>
</evidence>
<evidence type="ECO:0000256" key="10">
    <source>
        <dbReference type="ARBA" id="ARBA00022840"/>
    </source>
</evidence>
<dbReference type="Pfam" id="PF07714">
    <property type="entry name" value="PK_Tyr_Ser-Thr"/>
    <property type="match status" value="1"/>
</dbReference>
<keyword evidence="5 22" id="KW-0812">Transmembrane</keyword>
<evidence type="ECO:0000256" key="1">
    <source>
        <dbReference type="ARBA" id="ARBA00004479"/>
    </source>
</evidence>
<sequence length="973" mass="108777">MQWKSANTDLELSPNADDGEKRTSIRDEGYKCFDKDLEDERGGDITLFARLLSRSTHRQGPGPGPLGCGSPWLLQIRLKALCFVLLDPLEELSAPLHRGLCQVCECNNQSETRATLFTMDEDDHRTNIYNISTNDTRVVKIGMSMPVDIFISTELELSDAPIQRPYYVDVYVDDLNYKPAPGQPQQSNRVIHRLTLEAAPPPKYKVVEALLDKGAVNFSLIYDLRYEETDFNVTFLLLQSEVPGLLNVTSQGQLYLLDSQKIWDMADNSLKVDVGRFNDGRKLNEIAVLIDITNEFGLTEATTCDDSCSSHNTSETCRKSCGLGTASGVCAWSFFHVRISSNQSPCSPNVTSCPDGHCDERESLHWAICPQDCDSEDQDAIPPKSLHTSASTERSRPFLGCGHICRVTLTAAGAAVTLLTAIALAAWLLHRRRESKRCHVPALKRSSSLGSVGAIPSDYIVDESHGHSHVRVEGRGHRQVTTASSPSSGQWGSPDTMTSEIFDDTWEFPRGDLTLENILGEGEFGQVVKAQAKNLNGSGSTSVVAVKMLKPEASGTEYQDLASEFQLMKEVDHPNVIKLLGVCSQKGPLYLIVEYCEFGSLRSFLRASQFKNQSSWDDKKRQVDNEEPDGSQAREITIRDLFVFAWQIAKGMDYLAGLKIVHRDLAARNVLVSEGLKLKISDFGLSRDVYEMDTYLKLSKGRIPVKWMAPESLYRQVYTTKSDIWSYGIVLWETVTLGASPYPGIPAERLFPLLTTGYRMDRPEECPDELYAIMQKCWKSEPEQRPTFTELVRFLDNILQQNTDYLDLSGENYIEQSSTFDIEGKDFLISMDTENSKQQSSTSSVDNNNQYKICGIDSKVQRYRNLQPLNSDSTNPDVPVTPTIEEIAKVNQDPVSCYQEKNEDGVNESEPESENSRLLAPDLNEESKDPGLILPPGSIGPDRKIPGYKPDPNQSRYKADPTRPRVHENLTYV</sequence>
<name>A0AAE1CMG8_9GAST</name>
<evidence type="ECO:0000313" key="25">
    <source>
        <dbReference type="Proteomes" id="UP001283361"/>
    </source>
</evidence>
<dbReference type="CDD" id="cd00192">
    <property type="entry name" value="PTKc"/>
    <property type="match status" value="1"/>
</dbReference>
<dbReference type="GO" id="GO:0007169">
    <property type="term" value="P:cell surface receptor protein tyrosine kinase signaling pathway"/>
    <property type="evidence" value="ECO:0007669"/>
    <property type="project" value="TreeGrafter"/>
</dbReference>
<proteinExistence type="predicted"/>
<organism evidence="24 25">
    <name type="scientific">Elysia crispata</name>
    <name type="common">lettuce slug</name>
    <dbReference type="NCBI Taxonomy" id="231223"/>
    <lineage>
        <taxon>Eukaryota</taxon>
        <taxon>Metazoa</taxon>
        <taxon>Spiralia</taxon>
        <taxon>Lophotrochozoa</taxon>
        <taxon>Mollusca</taxon>
        <taxon>Gastropoda</taxon>
        <taxon>Heterobranchia</taxon>
        <taxon>Euthyneura</taxon>
        <taxon>Panpulmonata</taxon>
        <taxon>Sacoglossa</taxon>
        <taxon>Placobranchoidea</taxon>
        <taxon>Plakobranchidae</taxon>
        <taxon>Elysia</taxon>
    </lineage>
</organism>
<evidence type="ECO:0000256" key="3">
    <source>
        <dbReference type="ARBA" id="ARBA00022553"/>
    </source>
</evidence>
<keyword evidence="3" id="KW-0597">Phosphoprotein</keyword>
<feature type="binding site" evidence="20">
    <location>
        <position position="547"/>
    </location>
    <ligand>
        <name>ATP</name>
        <dbReference type="ChEBI" id="CHEBI:30616"/>
    </ligand>
</feature>
<keyword evidence="11 22" id="KW-1133">Transmembrane helix</keyword>
<dbReference type="InterPro" id="IPR050122">
    <property type="entry name" value="RTK"/>
</dbReference>
<feature type="compositionally biased region" description="Low complexity" evidence="21">
    <location>
        <begin position="930"/>
        <end position="940"/>
    </location>
</feature>
<dbReference type="InterPro" id="IPR001245">
    <property type="entry name" value="Ser-Thr/Tyr_kinase_cat_dom"/>
</dbReference>
<dbReference type="PROSITE" id="PS00107">
    <property type="entry name" value="PROTEIN_KINASE_ATP"/>
    <property type="match status" value="1"/>
</dbReference>
<dbReference type="InterPro" id="IPR020635">
    <property type="entry name" value="Tyr_kinase_cat_dom"/>
</dbReference>
<keyword evidence="6" id="KW-0732">Signal</keyword>
<dbReference type="InterPro" id="IPR008266">
    <property type="entry name" value="Tyr_kinase_AS"/>
</dbReference>
<evidence type="ECO:0000256" key="22">
    <source>
        <dbReference type="SAM" id="Phobius"/>
    </source>
</evidence>
<evidence type="ECO:0000256" key="16">
    <source>
        <dbReference type="ARBA" id="ARBA00023180"/>
    </source>
</evidence>
<dbReference type="PROSITE" id="PS00109">
    <property type="entry name" value="PROTEIN_KINASE_TYR"/>
    <property type="match status" value="1"/>
</dbReference>
<evidence type="ECO:0000256" key="19">
    <source>
        <dbReference type="ARBA" id="ARBA00056965"/>
    </source>
</evidence>
<dbReference type="Gene3D" id="1.10.510.10">
    <property type="entry name" value="Transferase(Phosphotransferase) domain 1"/>
    <property type="match status" value="1"/>
</dbReference>
<keyword evidence="12 22" id="KW-0472">Membrane</keyword>
<feature type="compositionally biased region" description="Polar residues" evidence="21">
    <location>
        <begin position="1"/>
        <end position="10"/>
    </location>
</feature>
<dbReference type="PANTHER" id="PTHR24416:SF617">
    <property type="entry name" value="RET ONCOGENE, ISOFORM A"/>
    <property type="match status" value="1"/>
</dbReference>
<feature type="compositionally biased region" description="Basic and acidic residues" evidence="21">
    <location>
        <begin position="957"/>
        <end position="973"/>
    </location>
</feature>
<evidence type="ECO:0000256" key="7">
    <source>
        <dbReference type="ARBA" id="ARBA00022737"/>
    </source>
</evidence>
<comment type="subcellular location">
    <subcellularLocation>
        <location evidence="1">Membrane</location>
        <topology evidence="1">Single-pass type I membrane protein</topology>
    </subcellularLocation>
</comment>
<evidence type="ECO:0000313" key="24">
    <source>
        <dbReference type="EMBL" id="KAK3711766.1"/>
    </source>
</evidence>
<evidence type="ECO:0000256" key="2">
    <source>
        <dbReference type="ARBA" id="ARBA00011902"/>
    </source>
</evidence>
<evidence type="ECO:0000256" key="4">
    <source>
        <dbReference type="ARBA" id="ARBA00022679"/>
    </source>
</evidence>
<feature type="region of interest" description="Disordered" evidence="21">
    <location>
        <begin position="472"/>
        <end position="496"/>
    </location>
</feature>
<dbReference type="PROSITE" id="PS50011">
    <property type="entry name" value="PROTEIN_KINASE_DOM"/>
    <property type="match status" value="1"/>
</dbReference>
<comment type="caution">
    <text evidence="24">The sequence shown here is derived from an EMBL/GenBank/DDBJ whole genome shotgun (WGS) entry which is preliminary data.</text>
</comment>
<dbReference type="GO" id="GO:0005524">
    <property type="term" value="F:ATP binding"/>
    <property type="evidence" value="ECO:0007669"/>
    <property type="project" value="UniProtKB-UniRule"/>
</dbReference>